<reference evidence="3 4" key="1">
    <citation type="submission" date="2024-02" db="EMBL/GenBank/DDBJ databases">
        <authorList>
            <person name="Vignale AGUSTIN F."/>
            <person name="Sosa J E."/>
            <person name="Modenutti C."/>
        </authorList>
    </citation>
    <scope>NUCLEOTIDE SEQUENCE [LARGE SCALE GENOMIC DNA]</scope>
</reference>
<sequence length="305" mass="33025">MYEDFVRSPIHQKQLAEDDDWLLLVSSDHQKKARFAVVTGGARGIGESTARLFIRHGAKVVLADVQDDLGRAICEDIANDEVVSYIHPDVSCESDVENAVNTAMAKHGKQDIMFGNAGSTGKGNPDPSILTTEYDDFKRVFDVNVFGAFLCAKHAARVMIPAKKGSILFTSSVASVTYGDVAHAYTASKHAVVGLTKNLCVEMGEVWDKSELYFSFWSSISSFGVATPMLMEGLGGMEKGKVVEFVSEIANLKEAIVEADDVAEAAVYLGSDESKYMSGQNLVIDGGYNLTNIALREGLKKLFSS</sequence>
<accession>A0ABC8UID2</accession>
<dbReference type="PANTHER" id="PTHR43180">
    <property type="entry name" value="3-OXOACYL-(ACYL-CARRIER-PROTEIN) REDUCTASE (AFU_ORTHOLOGUE AFUA_6G11210)"/>
    <property type="match status" value="1"/>
</dbReference>
<organism evidence="3 4">
    <name type="scientific">Ilex paraguariensis</name>
    <name type="common">yerba mate</name>
    <dbReference type="NCBI Taxonomy" id="185542"/>
    <lineage>
        <taxon>Eukaryota</taxon>
        <taxon>Viridiplantae</taxon>
        <taxon>Streptophyta</taxon>
        <taxon>Embryophyta</taxon>
        <taxon>Tracheophyta</taxon>
        <taxon>Spermatophyta</taxon>
        <taxon>Magnoliopsida</taxon>
        <taxon>eudicotyledons</taxon>
        <taxon>Gunneridae</taxon>
        <taxon>Pentapetalae</taxon>
        <taxon>asterids</taxon>
        <taxon>campanulids</taxon>
        <taxon>Aquifoliales</taxon>
        <taxon>Aquifoliaceae</taxon>
        <taxon>Ilex</taxon>
    </lineage>
</organism>
<comment type="caution">
    <text evidence="3">The sequence shown here is derived from an EMBL/GenBank/DDBJ whole genome shotgun (WGS) entry which is preliminary data.</text>
</comment>
<keyword evidence="4" id="KW-1185">Reference proteome</keyword>
<evidence type="ECO:0000313" key="3">
    <source>
        <dbReference type="EMBL" id="CAK9180796.1"/>
    </source>
</evidence>
<comment type="similarity">
    <text evidence="1">Belongs to the short-chain dehydrogenases/reductases (SDR) family.</text>
</comment>
<dbReference type="InterPro" id="IPR036291">
    <property type="entry name" value="NAD(P)-bd_dom_sf"/>
</dbReference>
<dbReference type="PROSITE" id="PS00061">
    <property type="entry name" value="ADH_SHORT"/>
    <property type="match status" value="1"/>
</dbReference>
<dbReference type="PANTHER" id="PTHR43180:SF61">
    <property type="entry name" value="SECOISOLARICIRESINOL DEHYDROGENASE"/>
    <property type="match status" value="1"/>
</dbReference>
<dbReference type="Gene3D" id="3.40.50.720">
    <property type="entry name" value="NAD(P)-binding Rossmann-like Domain"/>
    <property type="match status" value="1"/>
</dbReference>
<name>A0ABC8UID2_9AQUA</name>
<keyword evidence="2" id="KW-0560">Oxidoreductase</keyword>
<dbReference type="AlphaFoldDB" id="A0ABC8UID2"/>
<dbReference type="PRINTS" id="PR00080">
    <property type="entry name" value="SDRFAMILY"/>
</dbReference>
<evidence type="ECO:0000256" key="1">
    <source>
        <dbReference type="ARBA" id="ARBA00006484"/>
    </source>
</evidence>
<dbReference type="FunFam" id="3.40.50.720:FF:000084">
    <property type="entry name" value="Short-chain dehydrogenase reductase"/>
    <property type="match status" value="1"/>
</dbReference>
<dbReference type="Proteomes" id="UP001642360">
    <property type="component" value="Unassembled WGS sequence"/>
</dbReference>
<evidence type="ECO:0000256" key="2">
    <source>
        <dbReference type="ARBA" id="ARBA00023002"/>
    </source>
</evidence>
<evidence type="ECO:0000313" key="4">
    <source>
        <dbReference type="Proteomes" id="UP001642360"/>
    </source>
</evidence>
<dbReference type="InterPro" id="IPR020904">
    <property type="entry name" value="Sc_DH/Rdtase_CS"/>
</dbReference>
<dbReference type="SUPFAM" id="SSF51735">
    <property type="entry name" value="NAD(P)-binding Rossmann-fold domains"/>
    <property type="match status" value="1"/>
</dbReference>
<dbReference type="GO" id="GO:0016616">
    <property type="term" value="F:oxidoreductase activity, acting on the CH-OH group of donors, NAD or NADP as acceptor"/>
    <property type="evidence" value="ECO:0007669"/>
    <property type="project" value="UniProtKB-ARBA"/>
</dbReference>
<dbReference type="PRINTS" id="PR00081">
    <property type="entry name" value="GDHRDH"/>
</dbReference>
<proteinExistence type="inferred from homology"/>
<gene>
    <name evidence="3" type="ORF">ILEXP_LOCUS50822</name>
</gene>
<protein>
    <submittedName>
        <fullName evidence="3">Uncharacterized protein</fullName>
    </submittedName>
</protein>
<dbReference type="Pfam" id="PF13561">
    <property type="entry name" value="adh_short_C2"/>
    <property type="match status" value="1"/>
</dbReference>
<dbReference type="EMBL" id="CAUOFW020007835">
    <property type="protein sequence ID" value="CAK9180796.1"/>
    <property type="molecule type" value="Genomic_DNA"/>
</dbReference>
<dbReference type="InterPro" id="IPR002347">
    <property type="entry name" value="SDR_fam"/>
</dbReference>